<keyword evidence="2" id="KW-0812">Transmembrane</keyword>
<dbReference type="EMBL" id="BAAAQF010000002">
    <property type="protein sequence ID" value="GAA1662657.1"/>
    <property type="molecule type" value="Genomic_DNA"/>
</dbReference>
<feature type="region of interest" description="Disordered" evidence="1">
    <location>
        <begin position="1"/>
        <end position="23"/>
    </location>
</feature>
<keyword evidence="4" id="KW-0255">Endonuclease</keyword>
<feature type="transmembrane region" description="Helical" evidence="2">
    <location>
        <begin position="87"/>
        <end position="105"/>
    </location>
</feature>
<organism evidence="4 5">
    <name type="scientific">Glycomyces endophyticus</name>
    <dbReference type="NCBI Taxonomy" id="480996"/>
    <lineage>
        <taxon>Bacteria</taxon>
        <taxon>Bacillati</taxon>
        <taxon>Actinomycetota</taxon>
        <taxon>Actinomycetes</taxon>
        <taxon>Glycomycetales</taxon>
        <taxon>Glycomycetaceae</taxon>
        <taxon>Glycomyces</taxon>
    </lineage>
</organism>
<feature type="transmembrane region" description="Helical" evidence="2">
    <location>
        <begin position="34"/>
        <end position="52"/>
    </location>
</feature>
<gene>
    <name evidence="4" type="ORF">GCM10009830_04930</name>
</gene>
<evidence type="ECO:0000313" key="5">
    <source>
        <dbReference type="Proteomes" id="UP001499851"/>
    </source>
</evidence>
<keyword evidence="2" id="KW-0472">Membrane</keyword>
<dbReference type="Proteomes" id="UP001499851">
    <property type="component" value="Unassembled WGS sequence"/>
</dbReference>
<reference evidence="5" key="1">
    <citation type="journal article" date="2019" name="Int. J. Syst. Evol. Microbiol.">
        <title>The Global Catalogue of Microorganisms (GCM) 10K type strain sequencing project: providing services to taxonomists for standard genome sequencing and annotation.</title>
        <authorList>
            <consortium name="The Broad Institute Genomics Platform"/>
            <consortium name="The Broad Institute Genome Sequencing Center for Infectious Disease"/>
            <person name="Wu L."/>
            <person name="Ma J."/>
        </authorList>
    </citation>
    <scope>NUCLEOTIDE SEQUENCE [LARGE SCALE GENOMIC DNA]</scope>
    <source>
        <strain evidence="5">JCM 16001</strain>
    </source>
</reference>
<keyword evidence="4" id="KW-0378">Hydrolase</keyword>
<dbReference type="InterPro" id="IPR005135">
    <property type="entry name" value="Endo/exonuclease/phosphatase"/>
</dbReference>
<sequence length="345" mass="36652">MTDTDEATATAAPTEHPAETTARRPWWRSRPLRALSWTGTAGVAAYTLIRLLGLETGWLLVTTVAFVPYLAAAALLAAGVQAAVRHWAALAVTGAAVLALGAVLLPRVLADEPAAAGGAEFTVMSVNLYVGQTDLEKVVALVEEHGPDLLSVQELTPAAAERLDELGLDELLPHAILEPDGLAVGTGLYSSHPLERIDTVGRDGIFSQIGAEVDLDGEAVRFMAVHTAAPASRERIPLWEEDFEDLPRPDGGAPWVLAGDFNATLDHDNMRDLLDAGFTDAAEATGEGLHPTWQPTGPGYFGFVKIPAVALDHVLADERVAVLDWEVLEKDGSDHAPVLAELRLP</sequence>
<proteinExistence type="predicted"/>
<feature type="transmembrane region" description="Helical" evidence="2">
    <location>
        <begin position="58"/>
        <end position="80"/>
    </location>
</feature>
<dbReference type="Gene3D" id="3.60.10.10">
    <property type="entry name" value="Endonuclease/exonuclease/phosphatase"/>
    <property type="match status" value="1"/>
</dbReference>
<name>A0ABP4RVJ8_9ACTN</name>
<dbReference type="Pfam" id="PF03372">
    <property type="entry name" value="Exo_endo_phos"/>
    <property type="match status" value="1"/>
</dbReference>
<dbReference type="SUPFAM" id="SSF56219">
    <property type="entry name" value="DNase I-like"/>
    <property type="match status" value="1"/>
</dbReference>
<evidence type="ECO:0000259" key="3">
    <source>
        <dbReference type="Pfam" id="PF03372"/>
    </source>
</evidence>
<dbReference type="RefSeq" id="WP_344481294.1">
    <property type="nucleotide sequence ID" value="NZ_BAAAQF010000002.1"/>
</dbReference>
<accession>A0ABP4RVJ8</accession>
<keyword evidence="4" id="KW-0540">Nuclease</keyword>
<keyword evidence="5" id="KW-1185">Reference proteome</keyword>
<protein>
    <submittedName>
        <fullName evidence="4">Endonuclease/exonuclease/phosphatase family protein</fullName>
    </submittedName>
</protein>
<keyword evidence="2" id="KW-1133">Transmembrane helix</keyword>
<evidence type="ECO:0000256" key="1">
    <source>
        <dbReference type="SAM" id="MobiDB-lite"/>
    </source>
</evidence>
<comment type="caution">
    <text evidence="4">The sequence shown here is derived from an EMBL/GenBank/DDBJ whole genome shotgun (WGS) entry which is preliminary data.</text>
</comment>
<dbReference type="GO" id="GO:0004519">
    <property type="term" value="F:endonuclease activity"/>
    <property type="evidence" value="ECO:0007669"/>
    <property type="project" value="UniProtKB-KW"/>
</dbReference>
<evidence type="ECO:0000313" key="4">
    <source>
        <dbReference type="EMBL" id="GAA1662657.1"/>
    </source>
</evidence>
<dbReference type="InterPro" id="IPR036691">
    <property type="entry name" value="Endo/exonu/phosph_ase_sf"/>
</dbReference>
<evidence type="ECO:0000256" key="2">
    <source>
        <dbReference type="SAM" id="Phobius"/>
    </source>
</evidence>
<feature type="domain" description="Endonuclease/exonuclease/phosphatase" evidence="3">
    <location>
        <begin position="124"/>
        <end position="335"/>
    </location>
</feature>